<accession>T2GEI7</accession>
<feature type="domain" description="HDOD" evidence="1">
    <location>
        <begin position="147"/>
        <end position="342"/>
    </location>
</feature>
<evidence type="ECO:0000313" key="3">
    <source>
        <dbReference type="Proteomes" id="UP000016587"/>
    </source>
</evidence>
<dbReference type="Gene3D" id="1.10.3210.10">
    <property type="entry name" value="Hypothetical protein af1432"/>
    <property type="match status" value="1"/>
</dbReference>
<dbReference type="InterPro" id="IPR013976">
    <property type="entry name" value="HDOD"/>
</dbReference>
<dbReference type="CDD" id="cd00077">
    <property type="entry name" value="HDc"/>
    <property type="match status" value="1"/>
</dbReference>
<dbReference type="STRING" id="1121448.DGI_2968"/>
<dbReference type="PROSITE" id="PS51833">
    <property type="entry name" value="HDOD"/>
    <property type="match status" value="1"/>
</dbReference>
<reference evidence="2 3" key="1">
    <citation type="journal article" date="2013" name="J. Bacteriol.">
        <title>Roles of HynAB and Ech, the only two hydrogenases found in the model sulfate reducer Desulfovibrio gigas.</title>
        <authorList>
            <person name="Morais-Silva F.O."/>
            <person name="Santos C.I."/>
            <person name="Rodrigues R."/>
            <person name="Pereira I.A."/>
            <person name="Rodrigues-Pousada C."/>
        </authorList>
    </citation>
    <scope>NUCLEOTIDE SEQUENCE [LARGE SCALE GENOMIC DNA]</scope>
    <source>
        <strain evidence="3">ATCC 19364 / DSM 1382 / NCIMB 9332 / VKM B-1759</strain>
    </source>
</reference>
<reference evidence="3" key="2">
    <citation type="submission" date="2013-07" db="EMBL/GenBank/DDBJ databases">
        <authorList>
            <person name="Morais-Silva F.O."/>
            <person name="Rezende A.M."/>
            <person name="Pimentel C."/>
            <person name="Resende D.M."/>
            <person name="Santos C.I."/>
            <person name="Clemente C."/>
            <person name="de Oliveira L.M."/>
            <person name="da Silva S.M."/>
            <person name="Costa D.A."/>
            <person name="Varela-Raposo A."/>
            <person name="Horacio E.C.A."/>
            <person name="Matos M."/>
            <person name="Flores O."/>
            <person name="Ruiz J.C."/>
            <person name="Rodrigues-Pousada C."/>
        </authorList>
    </citation>
    <scope>NUCLEOTIDE SEQUENCE [LARGE SCALE GENOMIC DNA]</scope>
    <source>
        <strain evidence="3">ATCC 19364 / DSM 1382 / NCIMB 9332 / VKM B-1759</strain>
    </source>
</reference>
<keyword evidence="3" id="KW-1185">Reference proteome</keyword>
<dbReference type="AlphaFoldDB" id="T2GEI7"/>
<dbReference type="eggNOG" id="COG1639">
    <property type="taxonomic scope" value="Bacteria"/>
</dbReference>
<dbReference type="InterPro" id="IPR052340">
    <property type="entry name" value="RNase_Y/CdgJ"/>
</dbReference>
<dbReference type="KEGG" id="dgg:DGI_2968"/>
<dbReference type="HOGENOM" id="CLU_048246_4_1_7"/>
<dbReference type="OrthoDB" id="9803649at2"/>
<dbReference type="Pfam" id="PF08668">
    <property type="entry name" value="HDOD"/>
    <property type="match status" value="1"/>
</dbReference>
<keyword evidence="2" id="KW-0378">Hydrolase</keyword>
<sequence>MGVINAHDIKPGMILEKDLVLANGRRLLPRGAVIEDKHLRIFKAWGVTEAAVANVSREEAEAGALSALEPLALQYAASLCELYFAPLATEHPAFNEIKRLTVACIARRIMLGEDPPRPAVVCTDNGPAELAPGQTDARHVADGHVELASFPEICELIREVVNDPRASSTRLAEIISRDTSLCASLLRLVNSPLYGFPNKVESIPRAVTLIGTRELCTLTYGLVAVRFFRGIPASYLDMRRFWKHAAACGVFARILCSFHGRMDEERAFVAGLLHDIGRLVLISKYPAASARALAKAQEQNLPLHETELEIFGFHHARVGSHMLKAWHFPDSLRDMVSFHHEPTKAHQVPEAAVLHLADVLSVAMDLATGGAPRPVPALEPGAWEAVGLPLSALEAAFGQFDRQFQEVMGILMDNE</sequence>
<evidence type="ECO:0000259" key="1">
    <source>
        <dbReference type="PROSITE" id="PS51833"/>
    </source>
</evidence>
<gene>
    <name evidence="2" type="ORF">DGI_2968</name>
</gene>
<dbReference type="RefSeq" id="WP_021761758.1">
    <property type="nucleotide sequence ID" value="NC_022444.1"/>
</dbReference>
<dbReference type="Proteomes" id="UP000016587">
    <property type="component" value="Chromosome"/>
</dbReference>
<dbReference type="PANTHER" id="PTHR33525">
    <property type="match status" value="1"/>
</dbReference>
<dbReference type="SMART" id="SM00471">
    <property type="entry name" value="HDc"/>
    <property type="match status" value="1"/>
</dbReference>
<dbReference type="PANTHER" id="PTHR33525:SF3">
    <property type="entry name" value="RIBONUCLEASE Y"/>
    <property type="match status" value="1"/>
</dbReference>
<proteinExistence type="predicted"/>
<organism evidence="2 3">
    <name type="scientific">Megalodesulfovibrio gigas (strain ATCC 19364 / DSM 1382 / NCIMB 9332 / VKM B-1759)</name>
    <name type="common">Desulfovibrio gigas</name>
    <dbReference type="NCBI Taxonomy" id="1121448"/>
    <lineage>
        <taxon>Bacteria</taxon>
        <taxon>Pseudomonadati</taxon>
        <taxon>Thermodesulfobacteriota</taxon>
        <taxon>Desulfovibrionia</taxon>
        <taxon>Desulfovibrionales</taxon>
        <taxon>Desulfovibrionaceae</taxon>
        <taxon>Megalodesulfovibrio</taxon>
    </lineage>
</organism>
<name>T2GEI7_MEGG1</name>
<protein>
    <submittedName>
        <fullName evidence="2">Putative metal dependent phosphohydrolase</fullName>
    </submittedName>
</protein>
<dbReference type="GO" id="GO:0016787">
    <property type="term" value="F:hydrolase activity"/>
    <property type="evidence" value="ECO:0007669"/>
    <property type="project" value="UniProtKB-KW"/>
</dbReference>
<dbReference type="EMBL" id="CP006585">
    <property type="protein sequence ID" value="AGW14693.1"/>
    <property type="molecule type" value="Genomic_DNA"/>
</dbReference>
<dbReference type="SUPFAM" id="SSF109604">
    <property type="entry name" value="HD-domain/PDEase-like"/>
    <property type="match status" value="1"/>
</dbReference>
<dbReference type="InterPro" id="IPR003607">
    <property type="entry name" value="HD/PDEase_dom"/>
</dbReference>
<evidence type="ECO:0000313" key="2">
    <source>
        <dbReference type="EMBL" id="AGW14693.1"/>
    </source>
</evidence>
<dbReference type="PATRIC" id="fig|1121448.10.peg.2930"/>